<evidence type="ECO:0000313" key="4">
    <source>
        <dbReference type="Proteomes" id="UP001154282"/>
    </source>
</evidence>
<feature type="transmembrane region" description="Helical" evidence="1">
    <location>
        <begin position="222"/>
        <end position="243"/>
    </location>
</feature>
<evidence type="ECO:0000256" key="1">
    <source>
        <dbReference type="SAM" id="Phobius"/>
    </source>
</evidence>
<reference evidence="3" key="1">
    <citation type="submission" date="2022-08" db="EMBL/GenBank/DDBJ databases">
        <authorList>
            <person name="Gutierrez-Valencia J."/>
        </authorList>
    </citation>
    <scope>NUCLEOTIDE SEQUENCE</scope>
</reference>
<dbReference type="Proteomes" id="UP001154282">
    <property type="component" value="Unassembled WGS sequence"/>
</dbReference>
<accession>A0AAV0L910</accession>
<proteinExistence type="predicted"/>
<feature type="transmembrane region" description="Helical" evidence="1">
    <location>
        <begin position="456"/>
        <end position="477"/>
    </location>
</feature>
<sequence>MMMSFKFIPSSPTMPLIPFLLVFTLIFSSTVSGFSLGEDRYRRPDPLHGFKDYVGTYNVTDKHYWASAMYTGVHGYAIAVAWVICGVGLGIVWALKNGGAQLAAIRDFLDYYHLPMFFLLLIFTVLALAATIIVAIANQSSLHKTEELKGTIVKVAKETHRTIQSVVLAMSTIQSLLRPYQPDTSLRLYNITHLLADDSNTIKEYVAKSSHSMDIAIETSHMVHFVVVIVNLAFLVASIPVLFLHWHPGFILTILTCWILTTMYWILTGVDFFLHTFAEDTCKAFHSFVENPHNNSLSSIIPCMDTPEANELLAEVGGTIHSFISDLNSKISSSDLMFVQEASNMDIKGVCDPFSGSSGQIFVPGSCPTDFISVGEMTNMLLSLTCPEGSNLETCGMNGKVIPKSVSMMAIAYSRSAEVAIDVFPELESLTKCMLVKGTLADVVDDQCGPFKMSMLILWIAMLCVSIFMTIFVLGWVTKSYQERDRRFSACSIWPNLRAQA</sequence>
<feature type="signal peptide" evidence="2">
    <location>
        <begin position="1"/>
        <end position="33"/>
    </location>
</feature>
<evidence type="ECO:0000313" key="3">
    <source>
        <dbReference type="EMBL" id="CAI0430660.1"/>
    </source>
</evidence>
<name>A0AAV0L910_9ROSI</name>
<feature type="transmembrane region" description="Helical" evidence="1">
    <location>
        <begin position="73"/>
        <end position="95"/>
    </location>
</feature>
<keyword evidence="4" id="KW-1185">Reference proteome</keyword>
<feature type="chain" id="PRO_5043695695" description="Transmembrane protein" evidence="2">
    <location>
        <begin position="34"/>
        <end position="501"/>
    </location>
</feature>
<keyword evidence="2" id="KW-0732">Signal</keyword>
<dbReference type="InterPro" id="IPR040283">
    <property type="entry name" value="DDB_G0292058-like"/>
</dbReference>
<feature type="transmembrane region" description="Helical" evidence="1">
    <location>
        <begin position="250"/>
        <end position="267"/>
    </location>
</feature>
<evidence type="ECO:0008006" key="5">
    <source>
        <dbReference type="Google" id="ProtNLM"/>
    </source>
</evidence>
<dbReference type="GO" id="GO:0016020">
    <property type="term" value="C:membrane"/>
    <property type="evidence" value="ECO:0007669"/>
    <property type="project" value="TreeGrafter"/>
</dbReference>
<keyword evidence="1" id="KW-1133">Transmembrane helix</keyword>
<organism evidence="3 4">
    <name type="scientific">Linum tenue</name>
    <dbReference type="NCBI Taxonomy" id="586396"/>
    <lineage>
        <taxon>Eukaryota</taxon>
        <taxon>Viridiplantae</taxon>
        <taxon>Streptophyta</taxon>
        <taxon>Embryophyta</taxon>
        <taxon>Tracheophyta</taxon>
        <taxon>Spermatophyta</taxon>
        <taxon>Magnoliopsida</taxon>
        <taxon>eudicotyledons</taxon>
        <taxon>Gunneridae</taxon>
        <taxon>Pentapetalae</taxon>
        <taxon>rosids</taxon>
        <taxon>fabids</taxon>
        <taxon>Malpighiales</taxon>
        <taxon>Linaceae</taxon>
        <taxon>Linum</taxon>
    </lineage>
</organism>
<keyword evidence="1" id="KW-0472">Membrane</keyword>
<feature type="transmembrane region" description="Helical" evidence="1">
    <location>
        <begin position="116"/>
        <end position="137"/>
    </location>
</feature>
<keyword evidence="1" id="KW-0812">Transmembrane</keyword>
<dbReference type="PANTHER" id="PTHR31414:SF19">
    <property type="entry name" value="TRANSMEMBRANE PROTEIN"/>
    <property type="match status" value="1"/>
</dbReference>
<dbReference type="PANTHER" id="PTHR31414">
    <property type="entry name" value="TRANSMEMBRANE PROTEIN DDB_G0292058"/>
    <property type="match status" value="1"/>
</dbReference>
<gene>
    <name evidence="3" type="ORF">LITE_LOCUS22716</name>
</gene>
<dbReference type="AlphaFoldDB" id="A0AAV0L910"/>
<protein>
    <recommendedName>
        <fullName evidence="5">Transmembrane protein</fullName>
    </recommendedName>
</protein>
<evidence type="ECO:0000256" key="2">
    <source>
        <dbReference type="SAM" id="SignalP"/>
    </source>
</evidence>
<dbReference type="EMBL" id="CAMGYJ010000006">
    <property type="protein sequence ID" value="CAI0430660.1"/>
    <property type="molecule type" value="Genomic_DNA"/>
</dbReference>
<comment type="caution">
    <text evidence="3">The sequence shown here is derived from an EMBL/GenBank/DDBJ whole genome shotgun (WGS) entry which is preliminary data.</text>
</comment>